<proteinExistence type="inferred from homology"/>
<organism evidence="4 5">
    <name type="scientific">Periconia macrospinosa</name>
    <dbReference type="NCBI Taxonomy" id="97972"/>
    <lineage>
        <taxon>Eukaryota</taxon>
        <taxon>Fungi</taxon>
        <taxon>Dikarya</taxon>
        <taxon>Ascomycota</taxon>
        <taxon>Pezizomycotina</taxon>
        <taxon>Dothideomycetes</taxon>
        <taxon>Pleosporomycetidae</taxon>
        <taxon>Pleosporales</taxon>
        <taxon>Massarineae</taxon>
        <taxon>Periconiaceae</taxon>
        <taxon>Periconia</taxon>
    </lineage>
</organism>
<evidence type="ECO:0000256" key="3">
    <source>
        <dbReference type="SAM" id="SignalP"/>
    </source>
</evidence>
<name>A0A2V1DUL5_9PLEO</name>
<comment type="similarity">
    <text evidence="1">Belongs to the histidine acid phosphatase family.</text>
</comment>
<sequence>MFVLTLSLLALACTSRAQSVNDNDLYHTFGSVVFIRSGERTPTSIRAPGAQTLTSLGAQQMLELGANFRRRYLTTVGEPRNFGVQNIEGMSSDILNSDQLYIQTVNKPYLVSSAQAFMQGLYPPHRMNISGNGRSPDPSYTLSNGTNVDFPLDGYQYPNLQVLSPLDPRSIYIDGLTSCPTAIQAGLMYRLSDEYLRTRSAEKAFYSSLSREWFGNDIDSSEIDYRYAGPVYEQLSYAYKHNPSAYSALSNSSSDTLMRARTLADKMAYYTYANTTTSTTDRDYQAMAGKTLAALILGQLQRVVDRGTNTSSTTAQPLTLLFGDSEPMTSFFDLAMVHQLNDAFKSAPSFASAMVFELFTLRRNSSFPADSPSDLLVRFYFHNGTDASFNTTTSSSNTTTITQQLPTFSLFNQGASQGGDMKWPAFQDMMQRIMMNQAGNWCSTCNSGAFFCTGLDGSPFSPWRNFPGSGGNTRSNTSTNSSKVSPAVAGVIGAIVALVVAGLLFAAAMLLAGIRLHRNPSSAVLSKSTFSSKSSKPSSSPFGGGFKGSAKLASDPDLSLAKNAAAPAGATVVGAGAGAGAVKGHERVGSWELRQKEFGKETRGDDDDDVDAIEEAGVGMGRVVEPVERV</sequence>
<keyword evidence="3" id="KW-0732">Signal</keyword>
<accession>A0A2V1DUL5</accession>
<dbReference type="Proteomes" id="UP000244855">
    <property type="component" value="Unassembled WGS sequence"/>
</dbReference>
<protein>
    <submittedName>
        <fullName evidence="4">Phosphoglycerate mutase-like protein</fullName>
    </submittedName>
</protein>
<dbReference type="EMBL" id="KZ805348">
    <property type="protein sequence ID" value="PVI02028.1"/>
    <property type="molecule type" value="Genomic_DNA"/>
</dbReference>
<evidence type="ECO:0000313" key="4">
    <source>
        <dbReference type="EMBL" id="PVI02028.1"/>
    </source>
</evidence>
<keyword evidence="5" id="KW-1185">Reference proteome</keyword>
<dbReference type="InterPro" id="IPR029033">
    <property type="entry name" value="His_PPase_superfam"/>
</dbReference>
<dbReference type="GO" id="GO:0016791">
    <property type="term" value="F:phosphatase activity"/>
    <property type="evidence" value="ECO:0007669"/>
    <property type="project" value="TreeGrafter"/>
</dbReference>
<dbReference type="PANTHER" id="PTHR11567">
    <property type="entry name" value="ACID PHOSPHATASE-RELATED"/>
    <property type="match status" value="1"/>
</dbReference>
<feature type="signal peptide" evidence="3">
    <location>
        <begin position="1"/>
        <end position="17"/>
    </location>
</feature>
<feature type="chain" id="PRO_5015961589" evidence="3">
    <location>
        <begin position="18"/>
        <end position="630"/>
    </location>
</feature>
<dbReference type="OrthoDB" id="258392at2759"/>
<keyword evidence="2" id="KW-1133">Transmembrane helix</keyword>
<feature type="transmembrane region" description="Helical" evidence="2">
    <location>
        <begin position="487"/>
        <end position="512"/>
    </location>
</feature>
<dbReference type="CDD" id="cd07061">
    <property type="entry name" value="HP_HAP_like"/>
    <property type="match status" value="1"/>
</dbReference>
<evidence type="ECO:0000256" key="2">
    <source>
        <dbReference type="SAM" id="Phobius"/>
    </source>
</evidence>
<evidence type="ECO:0000256" key="1">
    <source>
        <dbReference type="ARBA" id="ARBA00005375"/>
    </source>
</evidence>
<dbReference type="InterPro" id="IPR000560">
    <property type="entry name" value="His_Pase_clade-2"/>
</dbReference>
<dbReference type="Pfam" id="PF00328">
    <property type="entry name" value="His_Phos_2"/>
    <property type="match status" value="1"/>
</dbReference>
<keyword evidence="2" id="KW-0472">Membrane</keyword>
<reference evidence="4 5" key="1">
    <citation type="journal article" date="2018" name="Sci. Rep.">
        <title>Comparative genomics provides insights into the lifestyle and reveals functional heterogeneity of dark septate endophytic fungi.</title>
        <authorList>
            <person name="Knapp D.G."/>
            <person name="Nemeth J.B."/>
            <person name="Barry K."/>
            <person name="Hainaut M."/>
            <person name="Henrissat B."/>
            <person name="Johnson J."/>
            <person name="Kuo A."/>
            <person name="Lim J.H.P."/>
            <person name="Lipzen A."/>
            <person name="Nolan M."/>
            <person name="Ohm R.A."/>
            <person name="Tamas L."/>
            <person name="Grigoriev I.V."/>
            <person name="Spatafora J.W."/>
            <person name="Nagy L.G."/>
            <person name="Kovacs G.M."/>
        </authorList>
    </citation>
    <scope>NUCLEOTIDE SEQUENCE [LARGE SCALE GENOMIC DNA]</scope>
    <source>
        <strain evidence="4 5">DSE2036</strain>
    </source>
</reference>
<dbReference type="Gene3D" id="3.40.50.1240">
    <property type="entry name" value="Phosphoglycerate mutase-like"/>
    <property type="match status" value="1"/>
</dbReference>
<keyword evidence="2" id="KW-0812">Transmembrane</keyword>
<evidence type="ECO:0000313" key="5">
    <source>
        <dbReference type="Proteomes" id="UP000244855"/>
    </source>
</evidence>
<dbReference type="SUPFAM" id="SSF53254">
    <property type="entry name" value="Phosphoglycerate mutase-like"/>
    <property type="match status" value="1"/>
</dbReference>
<gene>
    <name evidence="4" type="ORF">DM02DRAFT_653907</name>
</gene>
<dbReference type="PANTHER" id="PTHR11567:SF127">
    <property type="entry name" value="HISTIDINE ACID PHOSPHATASE"/>
    <property type="match status" value="1"/>
</dbReference>
<dbReference type="STRING" id="97972.A0A2V1DUL5"/>
<dbReference type="AlphaFoldDB" id="A0A2V1DUL5"/>
<dbReference type="InterPro" id="IPR050645">
    <property type="entry name" value="Histidine_acid_phosphatase"/>
</dbReference>